<dbReference type="SUPFAM" id="SSF47413">
    <property type="entry name" value="lambda repressor-like DNA-binding domains"/>
    <property type="match status" value="2"/>
</dbReference>
<dbReference type="InterPro" id="IPR046335">
    <property type="entry name" value="LacI/GalR-like_sensor"/>
</dbReference>
<evidence type="ECO:0000313" key="8">
    <source>
        <dbReference type="Proteomes" id="UP001165569"/>
    </source>
</evidence>
<dbReference type="EMBL" id="JAMPJT010000001">
    <property type="protein sequence ID" value="MCV9877517.1"/>
    <property type="molecule type" value="Genomic_DNA"/>
</dbReference>
<proteinExistence type="predicted"/>
<dbReference type="Pfam" id="PF00356">
    <property type="entry name" value="LacI"/>
    <property type="match status" value="2"/>
</dbReference>
<accession>A0AA41XW82</accession>
<gene>
    <name evidence="5" type="ORF">NC803_01435</name>
    <name evidence="6" type="ORF">NC856_01315</name>
</gene>
<dbReference type="AlphaFoldDB" id="A0AA41XW82"/>
<sequence length="406" mass="44986">MRKRRSTGKVTLQDVADYAGVGVMTVSRVMRKVDQVSDKLRRKVELAASALGYEPNQDACLLVTGARHDNTQLEHVSRVTLQDVARHAGVGAMTVSRALRDPALVSDEAKKKINDAIKALGYVPNRAAGALASAYQPTIAVLYPFQQDRASMRFMQALQQAVGKHNVRLIMACHEYRQHAEAEMVEKLLQHRPTALVLFGGQLSRRTCELLQASKITTVNVAGAEPLDNHINMDLALAEAAEQLTRSLLEKGYQKIAYIGANTDNRLQKRQLNGWNKAMLAHYQNADLKITIPEAPSLQFGRYAMTELLQNQPELDAIICSHEEIAYGALFECQRRLIKVPYDLALACLDGSTQCDHTFPTLTAMRFDYETLGAQVGRLVLALINGDSPLPAIETMKFIFEPRASC</sequence>
<reference evidence="5" key="1">
    <citation type="submission" date="2022-04" db="EMBL/GenBank/DDBJ databases">
        <title>Brenneria sp. isolated from walnut trees in Serbia.</title>
        <authorList>
            <person name="Gasic K."/>
            <person name="Zlatkovic N."/>
            <person name="Kuzmanovic N."/>
        </authorList>
    </citation>
    <scope>NUCLEOTIDE SEQUENCE</scope>
    <source>
        <strain evidence="6">KBI 423</strain>
        <strain evidence="5">KBI 447</strain>
    </source>
</reference>
<evidence type="ECO:0000313" key="7">
    <source>
        <dbReference type="Proteomes" id="UP001165568"/>
    </source>
</evidence>
<comment type="caution">
    <text evidence="5">The sequence shown here is derived from an EMBL/GenBank/DDBJ whole genome shotgun (WGS) entry which is preliminary data.</text>
</comment>
<evidence type="ECO:0000313" key="5">
    <source>
        <dbReference type="EMBL" id="MCV9877517.1"/>
    </source>
</evidence>
<keyword evidence="3" id="KW-0804">Transcription</keyword>
<evidence type="ECO:0000256" key="1">
    <source>
        <dbReference type="ARBA" id="ARBA00023015"/>
    </source>
</evidence>
<dbReference type="SMART" id="SM00354">
    <property type="entry name" value="HTH_LACI"/>
    <property type="match status" value="2"/>
</dbReference>
<keyword evidence="7" id="KW-1185">Reference proteome</keyword>
<dbReference type="RefSeq" id="WP_264088606.1">
    <property type="nucleotide sequence ID" value="NZ_JAMPJT010000001.1"/>
</dbReference>
<keyword evidence="1" id="KW-0805">Transcription regulation</keyword>
<organism evidence="5 8">
    <name type="scientific">Brenneria izbisi</name>
    <dbReference type="NCBI Taxonomy" id="2939450"/>
    <lineage>
        <taxon>Bacteria</taxon>
        <taxon>Pseudomonadati</taxon>
        <taxon>Pseudomonadota</taxon>
        <taxon>Gammaproteobacteria</taxon>
        <taxon>Enterobacterales</taxon>
        <taxon>Pectobacteriaceae</taxon>
        <taxon>Brenneria</taxon>
    </lineage>
</organism>
<evidence type="ECO:0000256" key="3">
    <source>
        <dbReference type="ARBA" id="ARBA00023163"/>
    </source>
</evidence>
<dbReference type="GO" id="GO:0000976">
    <property type="term" value="F:transcription cis-regulatory region binding"/>
    <property type="evidence" value="ECO:0007669"/>
    <property type="project" value="TreeGrafter"/>
</dbReference>
<name>A0AA41XW82_9GAMM</name>
<keyword evidence="2 5" id="KW-0238">DNA-binding</keyword>
<evidence type="ECO:0000256" key="2">
    <source>
        <dbReference type="ARBA" id="ARBA00023125"/>
    </source>
</evidence>
<feature type="domain" description="HTH lacI-type" evidence="4">
    <location>
        <begin position="79"/>
        <end position="133"/>
    </location>
</feature>
<feature type="domain" description="HTH lacI-type" evidence="4">
    <location>
        <begin position="10"/>
        <end position="64"/>
    </location>
</feature>
<dbReference type="InterPro" id="IPR000843">
    <property type="entry name" value="HTH_LacI"/>
</dbReference>
<dbReference type="PANTHER" id="PTHR30146:SF33">
    <property type="entry name" value="TRANSCRIPTIONAL REGULATOR"/>
    <property type="match status" value="1"/>
</dbReference>
<dbReference type="Gene3D" id="1.10.260.40">
    <property type="entry name" value="lambda repressor-like DNA-binding domains"/>
    <property type="match status" value="2"/>
</dbReference>
<dbReference type="EMBL" id="JAMPJU010000001">
    <property type="protein sequence ID" value="MCV9880918.1"/>
    <property type="molecule type" value="Genomic_DNA"/>
</dbReference>
<evidence type="ECO:0000313" key="6">
    <source>
        <dbReference type="EMBL" id="MCV9880918.1"/>
    </source>
</evidence>
<protein>
    <submittedName>
        <fullName evidence="5">LacI family DNA-binding transcriptional regulator</fullName>
    </submittedName>
</protein>
<dbReference type="CDD" id="cd01392">
    <property type="entry name" value="HTH_LacI"/>
    <property type="match status" value="2"/>
</dbReference>
<dbReference type="PROSITE" id="PS00356">
    <property type="entry name" value="HTH_LACI_1"/>
    <property type="match status" value="2"/>
</dbReference>
<dbReference type="PANTHER" id="PTHR30146">
    <property type="entry name" value="LACI-RELATED TRANSCRIPTIONAL REPRESSOR"/>
    <property type="match status" value="1"/>
</dbReference>
<dbReference type="PROSITE" id="PS50932">
    <property type="entry name" value="HTH_LACI_2"/>
    <property type="match status" value="2"/>
</dbReference>
<dbReference type="InterPro" id="IPR028082">
    <property type="entry name" value="Peripla_BP_I"/>
</dbReference>
<dbReference type="Pfam" id="PF13377">
    <property type="entry name" value="Peripla_BP_3"/>
    <property type="match status" value="1"/>
</dbReference>
<dbReference type="InterPro" id="IPR010982">
    <property type="entry name" value="Lambda_DNA-bd_dom_sf"/>
</dbReference>
<dbReference type="SUPFAM" id="SSF53822">
    <property type="entry name" value="Periplasmic binding protein-like I"/>
    <property type="match status" value="1"/>
</dbReference>
<dbReference type="GO" id="GO:0003700">
    <property type="term" value="F:DNA-binding transcription factor activity"/>
    <property type="evidence" value="ECO:0007669"/>
    <property type="project" value="TreeGrafter"/>
</dbReference>
<dbReference type="Proteomes" id="UP001165568">
    <property type="component" value="Unassembled WGS sequence"/>
</dbReference>
<dbReference type="Proteomes" id="UP001165569">
    <property type="component" value="Unassembled WGS sequence"/>
</dbReference>
<dbReference type="Gene3D" id="3.40.50.2300">
    <property type="match status" value="2"/>
</dbReference>
<evidence type="ECO:0000259" key="4">
    <source>
        <dbReference type="PROSITE" id="PS50932"/>
    </source>
</evidence>